<evidence type="ECO:0000313" key="6">
    <source>
        <dbReference type="Proteomes" id="UP000192591"/>
    </source>
</evidence>
<dbReference type="PANTHER" id="PTHR36852">
    <property type="entry name" value="PROTEIN GVPL 2"/>
    <property type="match status" value="1"/>
</dbReference>
<comment type="subcellular location">
    <subcellularLocation>
        <location evidence="2">Gas vesicle</location>
    </subcellularLocation>
</comment>
<organism evidence="5 6">
    <name type="scientific">Saccharomonospora piscinae</name>
    <dbReference type="NCBI Taxonomy" id="687388"/>
    <lineage>
        <taxon>Bacteria</taxon>
        <taxon>Bacillati</taxon>
        <taxon>Actinomycetota</taxon>
        <taxon>Actinomycetes</taxon>
        <taxon>Pseudonocardiales</taxon>
        <taxon>Pseudonocardiaceae</taxon>
        <taxon>Saccharomonospora</taxon>
    </lineage>
</organism>
<feature type="compositionally biased region" description="Basic and acidic residues" evidence="4">
    <location>
        <begin position="8"/>
        <end position="25"/>
    </location>
</feature>
<keyword evidence="1" id="KW-0304">Gas vesicle</keyword>
<dbReference type="RefSeq" id="WP_081190619.1">
    <property type="nucleotide sequence ID" value="NZ_MWIH01000003.1"/>
</dbReference>
<evidence type="ECO:0000256" key="4">
    <source>
        <dbReference type="SAM" id="MobiDB-lite"/>
    </source>
</evidence>
<proteinExistence type="inferred from homology"/>
<dbReference type="GO" id="GO:0031411">
    <property type="term" value="C:gas vesicle"/>
    <property type="evidence" value="ECO:0007669"/>
    <property type="project" value="UniProtKB-SubCell"/>
</dbReference>
<feature type="region of interest" description="Disordered" evidence="4">
    <location>
        <begin position="1"/>
        <end position="29"/>
    </location>
</feature>
<accession>A0A1V9A962</accession>
<sequence>MAGTATTTDRREHDEGNEDHGESRRTRGAYVYGIVPADVETDPEVRGLGDPPGEITVVRHGDVAALVSDLTIDRPLGTPEDLRTHAEILDATAAEVPVLPLRFGAVLTDTDAVSAELLAEHHDEFAAALTELEGKAEYVVKGRYDERAVLAEILSENDEASRLRDAIQDKPEEATRNERIALGELIANTITAKREQDTRTTVAALEELGLTVAEREPTHERDAVYVACLADTGAQADLENLVDDLAGRWGERVDLRLLGPLAAYDFVLTARQGG</sequence>
<protein>
    <submittedName>
        <fullName evidence="5">Gas vesicle protein GvpFL</fullName>
    </submittedName>
</protein>
<name>A0A1V9A962_SACPI</name>
<evidence type="ECO:0000256" key="1">
    <source>
        <dbReference type="ARBA" id="ARBA00022987"/>
    </source>
</evidence>
<dbReference type="Pfam" id="PF06386">
    <property type="entry name" value="GvpL_GvpF"/>
    <property type="match status" value="1"/>
</dbReference>
<gene>
    <name evidence="5" type="ORF">B1813_03750</name>
</gene>
<keyword evidence="6" id="KW-1185">Reference proteome</keyword>
<comment type="caution">
    <text evidence="5">The sequence shown here is derived from an EMBL/GenBank/DDBJ whole genome shotgun (WGS) entry which is preliminary data.</text>
</comment>
<dbReference type="EMBL" id="MWIH01000003">
    <property type="protein sequence ID" value="OQO93665.1"/>
    <property type="molecule type" value="Genomic_DNA"/>
</dbReference>
<dbReference type="InterPro" id="IPR009430">
    <property type="entry name" value="GvpL/GvpF"/>
</dbReference>
<comment type="similarity">
    <text evidence="3">Belongs to the gas vesicle GvpF/GvpL family.</text>
</comment>
<dbReference type="Proteomes" id="UP000192591">
    <property type="component" value="Unassembled WGS sequence"/>
</dbReference>
<evidence type="ECO:0000256" key="3">
    <source>
        <dbReference type="ARBA" id="ARBA00035643"/>
    </source>
</evidence>
<reference evidence="5 6" key="1">
    <citation type="submission" date="2017-02" db="EMBL/GenBank/DDBJ databases">
        <title>Draft genome of Saccharomonospora sp. 154.</title>
        <authorList>
            <person name="Alonso-Carmona G.S."/>
            <person name="De La Haba R."/>
            <person name="Vera-Gargallo B."/>
            <person name="Sandoval-Trujillo A.H."/>
            <person name="Ramirez-Duran N."/>
            <person name="Ventosa A."/>
        </authorList>
    </citation>
    <scope>NUCLEOTIDE SEQUENCE [LARGE SCALE GENOMIC DNA]</scope>
    <source>
        <strain evidence="5 6">LRS4.154</strain>
    </source>
</reference>
<evidence type="ECO:0000256" key="2">
    <source>
        <dbReference type="ARBA" id="ARBA00035108"/>
    </source>
</evidence>
<dbReference type="STRING" id="1962155.B1813_03750"/>
<dbReference type="GO" id="GO:0031412">
    <property type="term" value="P:gas vesicle organization"/>
    <property type="evidence" value="ECO:0007669"/>
    <property type="project" value="InterPro"/>
</dbReference>
<dbReference type="PANTHER" id="PTHR36852:SF1">
    <property type="entry name" value="PROTEIN GVPL 2"/>
    <property type="match status" value="1"/>
</dbReference>
<evidence type="ECO:0000313" key="5">
    <source>
        <dbReference type="EMBL" id="OQO93665.1"/>
    </source>
</evidence>
<dbReference type="AlphaFoldDB" id="A0A1V9A962"/>